<dbReference type="InterPro" id="IPR013324">
    <property type="entry name" value="RNA_pol_sigma_r3/r4-like"/>
</dbReference>
<evidence type="ECO:0000313" key="2">
    <source>
        <dbReference type="Proteomes" id="UP001589870"/>
    </source>
</evidence>
<gene>
    <name evidence="1" type="ORF">ACFHYQ_04575</name>
</gene>
<dbReference type="Proteomes" id="UP001589870">
    <property type="component" value="Unassembled WGS sequence"/>
</dbReference>
<dbReference type="EMBL" id="JBHMQT010000006">
    <property type="protein sequence ID" value="MFC0861569.1"/>
    <property type="molecule type" value="Genomic_DNA"/>
</dbReference>
<dbReference type="RefSeq" id="WP_394299802.1">
    <property type="nucleotide sequence ID" value="NZ_JBHMQT010000006.1"/>
</dbReference>
<proteinExistence type="predicted"/>
<evidence type="ECO:0000313" key="1">
    <source>
        <dbReference type="EMBL" id="MFC0861569.1"/>
    </source>
</evidence>
<comment type="caution">
    <text evidence="1">The sequence shown here is derived from an EMBL/GenBank/DDBJ whole genome shotgun (WGS) entry which is preliminary data.</text>
</comment>
<organism evidence="1 2">
    <name type="scientific">Sphaerimonospora cavernae</name>
    <dbReference type="NCBI Taxonomy" id="1740611"/>
    <lineage>
        <taxon>Bacteria</taxon>
        <taxon>Bacillati</taxon>
        <taxon>Actinomycetota</taxon>
        <taxon>Actinomycetes</taxon>
        <taxon>Streptosporangiales</taxon>
        <taxon>Streptosporangiaceae</taxon>
        <taxon>Sphaerimonospora</taxon>
    </lineage>
</organism>
<dbReference type="SUPFAM" id="SSF88659">
    <property type="entry name" value="Sigma3 and sigma4 domains of RNA polymerase sigma factors"/>
    <property type="match status" value="1"/>
</dbReference>
<name>A0ABV6U0L8_9ACTN</name>
<sequence>MGGVDDLRGIPVSARPQPRGRVLRWRREQLIAAGYDACCRGSKRPGRTGQGVDVSEADRLMIHYRDPGDPRTEDPPPGEEWVTQLSMTGPVRENAVARLHGLMLRAARHQVSRMPDAAGLGAALREEIVHSAADEATLSVLTRLSTFEGRSRFTTWAYKFGILHAGVEVRRAAWNGREIELHEVAEPREATATSPEAYAEGRDLAEAVRDGLGQVLTPHQRRIAVALLVDEVPIDVLAERLGTNRSALYKTLHDARKRLRAHLSAQGFLPAQTTKEVNR</sequence>
<dbReference type="Gene3D" id="1.10.10.10">
    <property type="entry name" value="Winged helix-like DNA-binding domain superfamily/Winged helix DNA-binding domain"/>
    <property type="match status" value="1"/>
</dbReference>
<keyword evidence="2" id="KW-1185">Reference proteome</keyword>
<dbReference type="InterPro" id="IPR036388">
    <property type="entry name" value="WH-like_DNA-bd_sf"/>
</dbReference>
<reference evidence="1 2" key="1">
    <citation type="submission" date="2024-09" db="EMBL/GenBank/DDBJ databases">
        <authorList>
            <person name="Sun Q."/>
            <person name="Mori K."/>
        </authorList>
    </citation>
    <scope>NUCLEOTIDE SEQUENCE [LARGE SCALE GENOMIC DNA]</scope>
    <source>
        <strain evidence="1 2">TBRC 1851</strain>
    </source>
</reference>
<accession>A0ABV6U0L8</accession>
<protein>
    <submittedName>
        <fullName evidence="1">RNA polymerase sigma factor</fullName>
    </submittedName>
</protein>